<feature type="domain" description="Protein kinase" evidence="17">
    <location>
        <begin position="659"/>
        <end position="952"/>
    </location>
</feature>
<dbReference type="Pfam" id="PF00069">
    <property type="entry name" value="Pkinase"/>
    <property type="match status" value="1"/>
</dbReference>
<keyword evidence="7" id="KW-0677">Repeat</keyword>
<keyword evidence="4" id="KW-0808">Transferase</keyword>
<dbReference type="eggNOG" id="ENOG502QVPY">
    <property type="taxonomic scope" value="Eukaryota"/>
</dbReference>
<evidence type="ECO:0000256" key="10">
    <source>
        <dbReference type="ARBA" id="ARBA00022840"/>
    </source>
</evidence>
<evidence type="ECO:0000256" key="8">
    <source>
        <dbReference type="ARBA" id="ARBA00022741"/>
    </source>
</evidence>
<evidence type="ECO:0000256" key="15">
    <source>
        <dbReference type="SAM" id="Phobius"/>
    </source>
</evidence>
<dbReference type="PROSITE" id="PS50011">
    <property type="entry name" value="PROTEIN_KINASE_DOM"/>
    <property type="match status" value="1"/>
</dbReference>
<dbReference type="InterPro" id="IPR000719">
    <property type="entry name" value="Prot_kinase_dom"/>
</dbReference>
<proteinExistence type="inferred from homology"/>
<dbReference type="PROSITE" id="PS00108">
    <property type="entry name" value="PROTEIN_KINASE_ST"/>
    <property type="match status" value="1"/>
</dbReference>
<accession>U5D1H2</accession>
<keyword evidence="6 16" id="KW-0732">Signal</keyword>
<keyword evidence="3" id="KW-0433">Leucine-rich repeat</keyword>
<dbReference type="SUPFAM" id="SSF52047">
    <property type="entry name" value="RNI-like"/>
    <property type="match status" value="1"/>
</dbReference>
<dbReference type="GO" id="GO:0042277">
    <property type="term" value="F:peptide binding"/>
    <property type="evidence" value="ECO:0007669"/>
    <property type="project" value="EnsemblPlants"/>
</dbReference>
<dbReference type="GO" id="GO:0005886">
    <property type="term" value="C:plasma membrane"/>
    <property type="evidence" value="ECO:0000318"/>
    <property type="project" value="GO_Central"/>
</dbReference>
<dbReference type="InterPro" id="IPR001611">
    <property type="entry name" value="Leu-rich_rpt"/>
</dbReference>
<evidence type="ECO:0000256" key="11">
    <source>
        <dbReference type="ARBA" id="ARBA00022989"/>
    </source>
</evidence>
<evidence type="ECO:0000259" key="17">
    <source>
        <dbReference type="PROSITE" id="PS50011"/>
    </source>
</evidence>
<dbReference type="OMA" id="CSSTIRH"/>
<keyword evidence="13" id="KW-0325">Glycoprotein</keyword>
<dbReference type="GO" id="GO:0006979">
    <property type="term" value="P:response to oxidative stress"/>
    <property type="evidence" value="ECO:0007669"/>
    <property type="project" value="EnsemblPlants"/>
</dbReference>
<dbReference type="InterPro" id="IPR008271">
    <property type="entry name" value="Ser/Thr_kinase_AS"/>
</dbReference>
<keyword evidence="10 14" id="KW-0067">ATP-binding</keyword>
<evidence type="ECO:0000256" key="9">
    <source>
        <dbReference type="ARBA" id="ARBA00022777"/>
    </source>
</evidence>
<sequence length="967" mass="106618">MVTSGHCSSLFFLLLCSCFTGSWAQDAPVMLELKASLLKSSATSLLDSWKNDTSPCNWTGIHCNLQGNVTEINLSSKRLAGELPLESICGLASLEKLFMGKNSLYGNISNGFTNCKKLQYLDLAFNSFTGSFPDLSNLSELKLLNLSDNGFSGPFPTTSLRNKPNLVSLSLGDNPFDPSPFPEEILALSQLSWLYLSNCGLSGRIPQDIGNVTELVNLELSDNSFYGEIPASISKLSKLWQLELYNNSLNGTIPVGFGNLVNLQKFDASMNYLDGGLTELKSLTKLVSLQLFYNQFSGEIPVEFGEFRELVNLSLYSNNLSGPLPQKLGSWSEFYFIDVSENGFTGPIPPDMCLKGKMTFLLMLDNKLSGELPSTYATCSSMNRLRVSNNSLSGKISAGIWGLPKLEIIDFAMNQFEGEVGLEIRNAKSLTELYIQNNRFSGQLWSEISQASSLIEINASVNEIEGEIPATIGELPKLNKLHLQDNKFSGKIPDTIGSCASLSDINLAGNQLVGQIPASLASIQVLNSLNLSDNQLSGEIPTRFSVVRFSLLDLSNNQLTGPIPQGLESEAYADGLAGNSGLCSQNLHYFRQCVSNSGDPNVITIIVCLVIGTTILVVLLASFLFLKRRSSKNFSSKSSWNLKSFHILTFTEREILNSLKEENLIGQGGSGEVYRVDLSDGKTLAVKQIWIQPKENEDFTTSVSMLKKRRSSNSQEIEAEVSALSEIRHVNVVKLYCSISGEESQLLVYDYMPNGSLWDRLHGSEKCELDWDRRYQIALGAAKGLEYLHHGCRRPVVHRDVKSSNILIDEFFEARIADFGLAKVVQRVGSREVSRSVAGTLGYMAPEYAYSSNVSEKTDVYSFGVVLMELVTGKRPIQPEFGVHGDIVMWVSSKMTSRESVLGVVDSRIQESMREEAVKVLRIAVLCTSRLPALRPTMRGVVQMLLDADPYYCYPILKIKIVGKEND</sequence>
<dbReference type="FunFam" id="3.80.10.10:FF:000453">
    <property type="entry name" value="Leucine-rich receptor-like protein kinase family protein"/>
    <property type="match status" value="1"/>
</dbReference>
<evidence type="ECO:0000313" key="19">
    <source>
        <dbReference type="Proteomes" id="UP000017836"/>
    </source>
</evidence>
<dbReference type="Pfam" id="PF08263">
    <property type="entry name" value="LRRNT_2"/>
    <property type="match status" value="1"/>
</dbReference>
<evidence type="ECO:0000256" key="16">
    <source>
        <dbReference type="SAM" id="SignalP"/>
    </source>
</evidence>
<feature type="binding site" evidence="14">
    <location>
        <position position="687"/>
    </location>
    <ligand>
        <name>ATP</name>
        <dbReference type="ChEBI" id="CHEBI:30616"/>
    </ligand>
</feature>
<keyword evidence="8 14" id="KW-0547">Nucleotide-binding</keyword>
<comment type="subcellular location">
    <subcellularLocation>
        <location evidence="1">Membrane</location>
        <topology evidence="1">Single-pass membrane protein</topology>
    </subcellularLocation>
</comment>
<comment type="similarity">
    <text evidence="2">Belongs to the protein kinase superfamily. Ser/Thr protein kinase family.</text>
</comment>
<evidence type="ECO:0000256" key="4">
    <source>
        <dbReference type="ARBA" id="ARBA00022679"/>
    </source>
</evidence>
<dbReference type="PROSITE" id="PS00107">
    <property type="entry name" value="PROTEIN_KINASE_ATP"/>
    <property type="match status" value="1"/>
</dbReference>
<dbReference type="PANTHER" id="PTHR48056">
    <property type="entry name" value="LRR RECEPTOR-LIKE SERINE/THREONINE-PROTEIN KINASE-RELATED"/>
    <property type="match status" value="1"/>
</dbReference>
<evidence type="ECO:0000256" key="1">
    <source>
        <dbReference type="ARBA" id="ARBA00004167"/>
    </source>
</evidence>
<dbReference type="InterPro" id="IPR050647">
    <property type="entry name" value="Plant_LRR-RLKs"/>
</dbReference>
<evidence type="ECO:0000256" key="3">
    <source>
        <dbReference type="ARBA" id="ARBA00022614"/>
    </source>
</evidence>
<dbReference type="SUPFAM" id="SSF52058">
    <property type="entry name" value="L domain-like"/>
    <property type="match status" value="1"/>
</dbReference>
<dbReference type="InterPro" id="IPR032675">
    <property type="entry name" value="LRR_dom_sf"/>
</dbReference>
<dbReference type="SUPFAM" id="SSF56112">
    <property type="entry name" value="Protein kinase-like (PK-like)"/>
    <property type="match status" value="1"/>
</dbReference>
<feature type="chain" id="PRO_5004658530" description="Protein kinase domain-containing protein" evidence="16">
    <location>
        <begin position="25"/>
        <end position="967"/>
    </location>
</feature>
<evidence type="ECO:0000256" key="13">
    <source>
        <dbReference type="ARBA" id="ARBA00023180"/>
    </source>
</evidence>
<reference evidence="19" key="1">
    <citation type="journal article" date="2013" name="Science">
        <title>The Amborella genome and the evolution of flowering plants.</title>
        <authorList>
            <consortium name="Amborella Genome Project"/>
        </authorList>
    </citation>
    <scope>NUCLEOTIDE SEQUENCE [LARGE SCALE GENOMIC DNA]</scope>
</reference>
<dbReference type="Proteomes" id="UP000017836">
    <property type="component" value="Unassembled WGS sequence"/>
</dbReference>
<dbReference type="FunFam" id="3.80.10.10:FF:000233">
    <property type="entry name" value="Leucine-rich repeat receptor-like protein kinase TDR"/>
    <property type="match status" value="1"/>
</dbReference>
<evidence type="ECO:0000256" key="7">
    <source>
        <dbReference type="ARBA" id="ARBA00022737"/>
    </source>
</evidence>
<dbReference type="GO" id="GO:0001653">
    <property type="term" value="F:peptide receptor activity"/>
    <property type="evidence" value="ECO:0007669"/>
    <property type="project" value="EnsemblPlants"/>
</dbReference>
<dbReference type="GO" id="GO:0005524">
    <property type="term" value="F:ATP binding"/>
    <property type="evidence" value="ECO:0007669"/>
    <property type="project" value="UniProtKB-UniRule"/>
</dbReference>
<dbReference type="EMBL" id="KI392557">
    <property type="protein sequence ID" value="ERN14208.1"/>
    <property type="molecule type" value="Genomic_DNA"/>
</dbReference>
<name>U5D1H2_AMBTC</name>
<dbReference type="GO" id="GO:0004672">
    <property type="term" value="F:protein kinase activity"/>
    <property type="evidence" value="ECO:0007669"/>
    <property type="project" value="EnsemblPlants"/>
</dbReference>
<dbReference type="SMART" id="SM00220">
    <property type="entry name" value="S_TKc"/>
    <property type="match status" value="1"/>
</dbReference>
<feature type="signal peptide" evidence="16">
    <location>
        <begin position="1"/>
        <end position="24"/>
    </location>
</feature>
<dbReference type="InterPro" id="IPR013210">
    <property type="entry name" value="LRR_N_plant-typ"/>
</dbReference>
<keyword evidence="11 15" id="KW-1133">Transmembrane helix</keyword>
<keyword evidence="9" id="KW-0418">Kinase</keyword>
<dbReference type="InterPro" id="IPR011009">
    <property type="entry name" value="Kinase-like_dom_sf"/>
</dbReference>
<protein>
    <recommendedName>
        <fullName evidence="17">Protein kinase domain-containing protein</fullName>
    </recommendedName>
</protein>
<evidence type="ECO:0000313" key="18">
    <source>
        <dbReference type="EMBL" id="ERN14208.1"/>
    </source>
</evidence>
<feature type="transmembrane region" description="Helical" evidence="15">
    <location>
        <begin position="602"/>
        <end position="626"/>
    </location>
</feature>
<dbReference type="FunFam" id="1.10.510.10:FF:000365">
    <property type="entry name" value="Leucine-rich repeat receptor-like serine/threonine-protein kinase At1g17230"/>
    <property type="match status" value="1"/>
</dbReference>
<gene>
    <name evidence="18" type="ORF">AMTR_s00033p00104210</name>
</gene>
<dbReference type="HOGENOM" id="CLU_000288_22_1_1"/>
<dbReference type="GO" id="GO:0009845">
    <property type="term" value="P:seed germination"/>
    <property type="evidence" value="ECO:0007669"/>
    <property type="project" value="EnsemblPlants"/>
</dbReference>
<evidence type="ECO:0000256" key="2">
    <source>
        <dbReference type="ARBA" id="ARBA00008684"/>
    </source>
</evidence>
<dbReference type="PANTHER" id="PTHR48056:SF41">
    <property type="entry name" value="RECEPTOR-LIKE PROTEIN KINASE HAIKU2"/>
    <property type="match status" value="1"/>
</dbReference>
<keyword evidence="12 15" id="KW-0472">Membrane</keyword>
<dbReference type="Gene3D" id="1.10.510.10">
    <property type="entry name" value="Transferase(Phosphotransferase) domain 1"/>
    <property type="match status" value="1"/>
</dbReference>
<dbReference type="PROSITE" id="PS51450">
    <property type="entry name" value="LRR"/>
    <property type="match status" value="1"/>
</dbReference>
<evidence type="ECO:0000256" key="5">
    <source>
        <dbReference type="ARBA" id="ARBA00022692"/>
    </source>
</evidence>
<organism evidence="18 19">
    <name type="scientific">Amborella trichopoda</name>
    <dbReference type="NCBI Taxonomy" id="13333"/>
    <lineage>
        <taxon>Eukaryota</taxon>
        <taxon>Viridiplantae</taxon>
        <taxon>Streptophyta</taxon>
        <taxon>Embryophyta</taxon>
        <taxon>Tracheophyta</taxon>
        <taxon>Spermatophyta</taxon>
        <taxon>Magnoliopsida</taxon>
        <taxon>Amborellales</taxon>
        <taxon>Amborellaceae</taxon>
        <taxon>Amborella</taxon>
    </lineage>
</organism>
<evidence type="ECO:0000256" key="12">
    <source>
        <dbReference type="ARBA" id="ARBA00023136"/>
    </source>
</evidence>
<dbReference type="Pfam" id="PF00560">
    <property type="entry name" value="LRR_1"/>
    <property type="match status" value="7"/>
</dbReference>
<dbReference type="FunFam" id="3.80.10.10:FF:000234">
    <property type="entry name" value="Probable inactive receptor kinase RLK902"/>
    <property type="match status" value="1"/>
</dbReference>
<keyword evidence="19" id="KW-1185">Reference proteome</keyword>
<evidence type="ECO:0000256" key="14">
    <source>
        <dbReference type="PROSITE-ProRule" id="PRU10141"/>
    </source>
</evidence>
<dbReference type="AlphaFoldDB" id="U5D1H2"/>
<dbReference type="Gramene" id="ERN14208">
    <property type="protein sequence ID" value="ERN14208"/>
    <property type="gene ID" value="AMTR_s00033p00104210"/>
</dbReference>
<evidence type="ECO:0000256" key="6">
    <source>
        <dbReference type="ARBA" id="ARBA00022729"/>
    </source>
</evidence>
<dbReference type="Gene3D" id="3.30.200.20">
    <property type="entry name" value="Phosphorylase Kinase, domain 1"/>
    <property type="match status" value="1"/>
</dbReference>
<dbReference type="InterPro" id="IPR017441">
    <property type="entry name" value="Protein_kinase_ATP_BS"/>
</dbReference>
<dbReference type="Gene3D" id="3.80.10.10">
    <property type="entry name" value="Ribonuclease Inhibitor"/>
    <property type="match status" value="4"/>
</dbReference>
<keyword evidence="5 15" id="KW-0812">Transmembrane</keyword>
<dbReference type="GO" id="GO:0045087">
    <property type="term" value="P:innate immune response"/>
    <property type="evidence" value="ECO:0007669"/>
    <property type="project" value="EnsemblPlants"/>
</dbReference>